<name>A0A0F8YR47_9ZZZZ</name>
<protein>
    <recommendedName>
        <fullName evidence="1">Phage tail tape measure protein domain-containing protein</fullName>
    </recommendedName>
</protein>
<evidence type="ECO:0000313" key="2">
    <source>
        <dbReference type="EMBL" id="KKK50496.1"/>
    </source>
</evidence>
<accession>A0A0F8YR47</accession>
<proteinExistence type="predicted"/>
<dbReference type="Pfam" id="PF10145">
    <property type="entry name" value="PhageMin_Tail"/>
    <property type="match status" value="1"/>
</dbReference>
<reference evidence="2" key="1">
    <citation type="journal article" date="2015" name="Nature">
        <title>Complex archaea that bridge the gap between prokaryotes and eukaryotes.</title>
        <authorList>
            <person name="Spang A."/>
            <person name="Saw J.H."/>
            <person name="Jorgensen S.L."/>
            <person name="Zaremba-Niedzwiedzka K."/>
            <person name="Martijn J."/>
            <person name="Lind A.E."/>
            <person name="van Eijk R."/>
            <person name="Schleper C."/>
            <person name="Guy L."/>
            <person name="Ettema T.J."/>
        </authorList>
    </citation>
    <scope>NUCLEOTIDE SEQUENCE</scope>
</reference>
<dbReference type="AlphaFoldDB" id="A0A0F8YR47"/>
<feature type="non-terminal residue" evidence="2">
    <location>
        <position position="1"/>
    </location>
</feature>
<dbReference type="EMBL" id="LAZR01067994">
    <property type="protein sequence ID" value="KKK50496.1"/>
    <property type="molecule type" value="Genomic_DNA"/>
</dbReference>
<feature type="domain" description="Phage tail tape measure protein" evidence="1">
    <location>
        <begin position="52"/>
        <end position="250"/>
    </location>
</feature>
<organism evidence="2">
    <name type="scientific">marine sediment metagenome</name>
    <dbReference type="NCBI Taxonomy" id="412755"/>
    <lineage>
        <taxon>unclassified sequences</taxon>
        <taxon>metagenomes</taxon>
        <taxon>ecological metagenomes</taxon>
    </lineage>
</organism>
<dbReference type="InterPro" id="IPR010090">
    <property type="entry name" value="Phage_tape_meas"/>
</dbReference>
<sequence length="340" mass="35866">SIGGIKGALVALTDSVSSQVQRSTDRIQRAFSLLPSEAEAVSGAISDVYEQNLGGSIDEIGEATQRAIARFKDLGVTSQEEISGVVADAFRLSDTYKFDVPESLDAAAVLMKRFNLTTKESTEFLTGLGQAGIIGSDAIDSILEYSTQIQSAGGNADNLFNIIRTGFAGGGTLGTDKAVDLFKEFRILISEGSDDVKDALNEIGINSTQLLAQMSDGTISVTDAFDFVNEKLGQLDSQTEITRLGATIMGTQFEDMGNQMALAIRTTGTSMADLSGITVGLATKYTDLGSGMEAINRRLEVSLGPLKDTFLALANQAIPLLMSGIDALAPVVERVAARVQ</sequence>
<feature type="non-terminal residue" evidence="2">
    <location>
        <position position="340"/>
    </location>
</feature>
<comment type="caution">
    <text evidence="2">The sequence shown here is derived from an EMBL/GenBank/DDBJ whole genome shotgun (WGS) entry which is preliminary data.</text>
</comment>
<evidence type="ECO:0000259" key="1">
    <source>
        <dbReference type="Pfam" id="PF10145"/>
    </source>
</evidence>
<gene>
    <name evidence="2" type="ORF">LCGC14_3124440</name>
</gene>